<evidence type="ECO:0000256" key="1">
    <source>
        <dbReference type="ARBA" id="ARBA00004123"/>
    </source>
</evidence>
<organism evidence="5 6">
    <name type="scientific">Carpediemonas membranifera</name>
    <dbReference type="NCBI Taxonomy" id="201153"/>
    <lineage>
        <taxon>Eukaryota</taxon>
        <taxon>Metamonada</taxon>
        <taxon>Carpediemonas-like organisms</taxon>
        <taxon>Carpediemonas</taxon>
    </lineage>
</organism>
<dbReference type="GO" id="GO:0035861">
    <property type="term" value="C:site of double-strand break"/>
    <property type="evidence" value="ECO:0007669"/>
    <property type="project" value="TreeGrafter"/>
</dbReference>
<evidence type="ECO:0000256" key="3">
    <source>
        <dbReference type="ARBA" id="ARBA00023242"/>
    </source>
</evidence>
<evidence type="ECO:0000256" key="4">
    <source>
        <dbReference type="PIRNR" id="PIRNR011312"/>
    </source>
</evidence>
<comment type="caution">
    <text evidence="5">The sequence shown here is derived from an EMBL/GenBank/DDBJ whole genome shotgun (WGS) entry which is preliminary data.</text>
</comment>
<dbReference type="Pfam" id="PF04005">
    <property type="entry name" value="Hus1"/>
    <property type="match status" value="1"/>
</dbReference>
<dbReference type="GO" id="GO:0000724">
    <property type="term" value="P:double-strand break repair via homologous recombination"/>
    <property type="evidence" value="ECO:0007669"/>
    <property type="project" value="TreeGrafter"/>
</dbReference>
<keyword evidence="3" id="KW-0539">Nucleus</keyword>
<dbReference type="AlphaFoldDB" id="A0A8J6BDT4"/>
<dbReference type="GO" id="GO:0044778">
    <property type="term" value="P:meiotic DNA integrity checkpoint signaling"/>
    <property type="evidence" value="ECO:0007669"/>
    <property type="project" value="TreeGrafter"/>
</dbReference>
<evidence type="ECO:0000256" key="2">
    <source>
        <dbReference type="ARBA" id="ARBA00005563"/>
    </source>
</evidence>
<dbReference type="GO" id="GO:0030896">
    <property type="term" value="C:checkpoint clamp complex"/>
    <property type="evidence" value="ECO:0007669"/>
    <property type="project" value="InterPro"/>
</dbReference>
<dbReference type="EMBL" id="JAHDYR010000011">
    <property type="protein sequence ID" value="KAG9395397.1"/>
    <property type="molecule type" value="Genomic_DNA"/>
</dbReference>
<dbReference type="GO" id="GO:0000723">
    <property type="term" value="P:telomere maintenance"/>
    <property type="evidence" value="ECO:0007669"/>
    <property type="project" value="TreeGrafter"/>
</dbReference>
<dbReference type="InterPro" id="IPR007150">
    <property type="entry name" value="HUS1/Mec3"/>
</dbReference>
<dbReference type="Gene3D" id="3.70.10.10">
    <property type="match status" value="1"/>
</dbReference>
<dbReference type="GO" id="GO:0033314">
    <property type="term" value="P:mitotic DNA replication checkpoint signaling"/>
    <property type="evidence" value="ECO:0007669"/>
    <property type="project" value="TreeGrafter"/>
</dbReference>
<keyword evidence="6" id="KW-1185">Reference proteome</keyword>
<accession>A0A8J6BDT4</accession>
<dbReference type="GO" id="GO:0005730">
    <property type="term" value="C:nucleolus"/>
    <property type="evidence" value="ECO:0007669"/>
    <property type="project" value="InterPro"/>
</dbReference>
<comment type="subcellular location">
    <subcellularLocation>
        <location evidence="1">Nucleus</location>
    </subcellularLocation>
</comment>
<dbReference type="PANTHER" id="PTHR12900:SF0">
    <property type="entry name" value="CHECKPOINT PROTEIN"/>
    <property type="match status" value="1"/>
</dbReference>
<gene>
    <name evidence="5" type="ORF">J8273_2964</name>
</gene>
<dbReference type="InterPro" id="IPR016580">
    <property type="entry name" value="HUS1"/>
</dbReference>
<dbReference type="GO" id="GO:0006289">
    <property type="term" value="P:nucleotide-excision repair"/>
    <property type="evidence" value="ECO:0007669"/>
    <property type="project" value="TreeGrafter"/>
</dbReference>
<reference evidence="5" key="1">
    <citation type="submission" date="2021-05" db="EMBL/GenBank/DDBJ databases">
        <title>A free-living protist that lacks canonical eukaryotic 1 DNA replication and segregation systems.</title>
        <authorList>
            <person name="Salas-Leiva D.E."/>
            <person name="Tromer E.C."/>
            <person name="Curtis B.A."/>
            <person name="Jerlstrom-Hultqvist J."/>
            <person name="Kolisko M."/>
            <person name="Yi Z."/>
            <person name="Salas-Leiva J.S."/>
            <person name="Gallot-Lavallee L."/>
            <person name="Kops G.J.P.L."/>
            <person name="Archibald J.M."/>
            <person name="Simpson A.G.B."/>
            <person name="Roger A.J."/>
        </authorList>
    </citation>
    <scope>NUCLEOTIDE SEQUENCE</scope>
    <source>
        <strain evidence="5">BICM</strain>
    </source>
</reference>
<evidence type="ECO:0000313" key="6">
    <source>
        <dbReference type="Proteomes" id="UP000717585"/>
    </source>
</evidence>
<evidence type="ECO:0000313" key="5">
    <source>
        <dbReference type="EMBL" id="KAG9395397.1"/>
    </source>
</evidence>
<sequence length="300" mass="33084">MCSFRTVETRGRMKFNVAFATGESLESFVSLLKYFSTFSCDIINCTFGPDDYGVIFEGNSSTNVQINCRAHVSSFFQQYSVQSRYQNLVGFQIETTAFIRALKVQPNTTVRFQLAISNSSSGPKPLLRIMHKEGSSTDKHEITVALLIDDAIERIRTENAPDGVVGLFLPKIESVLHVAKVMLKNDPVMKLLFDRDEASLTLSTESTMVNMETTFDNIAQCDVMSEDAEANPTIANEVPAQVKGKVHCKDIVPALDLADLRPTDVIMSFIETGQVWLLAMLPSGSGPAQILTVCLPRAGR</sequence>
<dbReference type="Proteomes" id="UP000717585">
    <property type="component" value="Unassembled WGS sequence"/>
</dbReference>
<protein>
    <recommendedName>
        <fullName evidence="4">Checkpoint protein</fullName>
    </recommendedName>
</protein>
<proteinExistence type="inferred from homology"/>
<dbReference type="PANTHER" id="PTHR12900">
    <property type="entry name" value="MITOTIC AND DNA DAMAGE CHECKPOINT PROTEIN HUS1"/>
    <property type="match status" value="1"/>
</dbReference>
<name>A0A8J6BDT4_9EUKA</name>
<dbReference type="GO" id="GO:0031573">
    <property type="term" value="P:mitotic intra-S DNA damage checkpoint signaling"/>
    <property type="evidence" value="ECO:0007669"/>
    <property type="project" value="TreeGrafter"/>
</dbReference>
<dbReference type="PIRSF" id="PIRSF011312">
    <property type="entry name" value="Cell_cycle_HUS1"/>
    <property type="match status" value="1"/>
</dbReference>
<comment type="similarity">
    <text evidence="2 4">Belongs to the HUS1 family.</text>
</comment>